<name>A0A9P6ACP5_PLEER</name>
<dbReference type="InterPro" id="IPR008422">
    <property type="entry name" value="KN_HD"/>
</dbReference>
<protein>
    <recommendedName>
        <fullName evidence="11">Homeodomain 1 mating type protein</fullName>
    </recommendedName>
</protein>
<feature type="compositionally biased region" description="Low complexity" evidence="5">
    <location>
        <begin position="351"/>
        <end position="383"/>
    </location>
</feature>
<evidence type="ECO:0000259" key="7">
    <source>
        <dbReference type="Pfam" id="PF12731"/>
    </source>
</evidence>
<evidence type="ECO:0000256" key="3">
    <source>
        <dbReference type="ARBA" id="ARBA00023155"/>
    </source>
</evidence>
<feature type="compositionally biased region" description="Polar residues" evidence="5">
    <location>
        <begin position="104"/>
        <end position="115"/>
    </location>
</feature>
<comment type="caution">
    <text evidence="9">The sequence shown here is derived from an EMBL/GenBank/DDBJ whole genome shotgun (WGS) entry which is preliminary data.</text>
</comment>
<keyword evidence="3" id="KW-0371">Homeobox</keyword>
<evidence type="ECO:0000259" key="8">
    <source>
        <dbReference type="Pfam" id="PF12737"/>
    </source>
</evidence>
<evidence type="ECO:0000256" key="4">
    <source>
        <dbReference type="ARBA" id="ARBA00023242"/>
    </source>
</evidence>
<feature type="domain" description="KN homeodomain" evidence="6">
    <location>
        <begin position="126"/>
        <end position="165"/>
    </location>
</feature>
<dbReference type="InterPro" id="IPR001356">
    <property type="entry name" value="HD"/>
</dbReference>
<evidence type="ECO:0000259" key="6">
    <source>
        <dbReference type="Pfam" id="PF05920"/>
    </source>
</evidence>
<gene>
    <name evidence="9" type="ORF">BDN71DRAFT_1500521</name>
</gene>
<feature type="compositionally biased region" description="Basic and acidic residues" evidence="5">
    <location>
        <begin position="411"/>
        <end position="420"/>
    </location>
</feature>
<evidence type="ECO:0000256" key="1">
    <source>
        <dbReference type="ARBA" id="ARBA00005800"/>
    </source>
</evidence>
<dbReference type="InterPro" id="IPR009057">
    <property type="entry name" value="Homeodomain-like_sf"/>
</dbReference>
<feature type="domain" description="Mating-type protein C-terminal" evidence="8">
    <location>
        <begin position="210"/>
        <end position="684"/>
    </location>
</feature>
<evidence type="ECO:0000256" key="2">
    <source>
        <dbReference type="ARBA" id="ARBA00023125"/>
    </source>
</evidence>
<feature type="compositionally biased region" description="Basic and acidic residues" evidence="5">
    <location>
        <begin position="241"/>
        <end position="289"/>
    </location>
</feature>
<evidence type="ECO:0000313" key="9">
    <source>
        <dbReference type="EMBL" id="KAF9502396.1"/>
    </source>
</evidence>
<evidence type="ECO:0000313" key="10">
    <source>
        <dbReference type="Proteomes" id="UP000807025"/>
    </source>
</evidence>
<dbReference type="GO" id="GO:0003677">
    <property type="term" value="F:DNA binding"/>
    <property type="evidence" value="ECO:0007669"/>
    <property type="project" value="UniProtKB-KW"/>
</dbReference>
<dbReference type="Proteomes" id="UP000807025">
    <property type="component" value="Unassembled WGS sequence"/>
</dbReference>
<feature type="domain" description="Mating-type protein A-alpha/beta 1 N-terminal" evidence="7">
    <location>
        <begin position="4"/>
        <end position="82"/>
    </location>
</feature>
<dbReference type="Gene3D" id="1.10.10.60">
    <property type="entry name" value="Homeodomain-like"/>
    <property type="match status" value="1"/>
</dbReference>
<dbReference type="Pfam" id="PF12731">
    <property type="entry name" value="Mating_N"/>
    <property type="match status" value="1"/>
</dbReference>
<feature type="region of interest" description="Disordered" evidence="5">
    <location>
        <begin position="94"/>
        <end position="115"/>
    </location>
</feature>
<dbReference type="Pfam" id="PF12737">
    <property type="entry name" value="Mating_C"/>
    <property type="match status" value="1"/>
</dbReference>
<keyword evidence="4" id="KW-0539">Nucleus</keyword>
<feature type="compositionally biased region" description="Low complexity" evidence="5">
    <location>
        <begin position="440"/>
        <end position="454"/>
    </location>
</feature>
<reference evidence="9" key="1">
    <citation type="submission" date="2020-11" db="EMBL/GenBank/DDBJ databases">
        <authorList>
            <consortium name="DOE Joint Genome Institute"/>
            <person name="Ahrendt S."/>
            <person name="Riley R."/>
            <person name="Andreopoulos W."/>
            <person name="Labutti K."/>
            <person name="Pangilinan J."/>
            <person name="Ruiz-Duenas F.J."/>
            <person name="Barrasa J.M."/>
            <person name="Sanchez-Garcia M."/>
            <person name="Camarero S."/>
            <person name="Miyauchi S."/>
            <person name="Serrano A."/>
            <person name="Linde D."/>
            <person name="Babiker R."/>
            <person name="Drula E."/>
            <person name="Ayuso-Fernandez I."/>
            <person name="Pacheco R."/>
            <person name="Padilla G."/>
            <person name="Ferreira P."/>
            <person name="Barriuso J."/>
            <person name="Kellner H."/>
            <person name="Castanera R."/>
            <person name="Alfaro M."/>
            <person name="Ramirez L."/>
            <person name="Pisabarro A.G."/>
            <person name="Kuo A."/>
            <person name="Tritt A."/>
            <person name="Lipzen A."/>
            <person name="He G."/>
            <person name="Yan M."/>
            <person name="Ng V."/>
            <person name="Cullen D."/>
            <person name="Martin F."/>
            <person name="Rosso M.-N."/>
            <person name="Henrissat B."/>
            <person name="Hibbett D."/>
            <person name="Martinez A.T."/>
            <person name="Grigoriev I.V."/>
        </authorList>
    </citation>
    <scope>NUCLEOTIDE SEQUENCE</scope>
    <source>
        <strain evidence="9">ATCC 90797</strain>
    </source>
</reference>
<feature type="compositionally biased region" description="Low complexity" evidence="5">
    <location>
        <begin position="291"/>
        <end position="302"/>
    </location>
</feature>
<feature type="region of interest" description="Disordered" evidence="5">
    <location>
        <begin position="241"/>
        <end position="454"/>
    </location>
</feature>
<dbReference type="AlphaFoldDB" id="A0A9P6ACP5"/>
<sequence length="687" mass="75041">MVVDIRTSLHRAEEDLILSFGEGLAALEAFGSSWSALLETLKSQTLDPETSALAYATAAREEVLATSFMELQARTDTIINEAINDFNTLSLSDPIEAPLPPSRPTTQPLTPSSESTPPYIASAYKWLLKNIHNPYPTKETKLLIMQATGASLTNIDAWFLNARRRIGWSTISRKYFGGSKTDTAAAAFRALSKEAPRLSDGEEQTPLPANIWVAFVEMEDVAKQLYSEKFTTSKLAGRLDTTVKDMTDNDRERRRQARKQEKAVEEQKEECEREQQRKRDAQRRWKEAEEGFPSSSPEPESFIQRFESPASAESENEDLMPPPPIAARKRAPSEDVADEGTNERPAKRSRILSSSSSCSSVDSTFSVSERVETSPSSPSSTCSTPPPSTPTDNPAAPLPRTSTTSQRKRRLSDADGEPPKRPMPLKKPRLQVVSDPLPKSIASGSPSDSSSPVDESTILSWYQQFLEAPSTAVVDGLDISGPIEWNMFDYSQFTDYASSGETSEGADWEGHDGLNGEDPLPLSLSASPAIHIPSLAFPNFDLPPVSVNSDRELDFCSPVGWSYGGGLSKKAILPTLTYESADLNALDGLSPLISLPPNQNPPEQPELSDQSAFDPLGAFDWSSIIPQTIPAALPAAPTPFNTSIIASATINPTAYLTSSAESRTEKLRKYQEHIAKARQLQAELAFA</sequence>
<organism evidence="9 10">
    <name type="scientific">Pleurotus eryngii</name>
    <name type="common">Boletus of the steppes</name>
    <dbReference type="NCBI Taxonomy" id="5323"/>
    <lineage>
        <taxon>Eukaryota</taxon>
        <taxon>Fungi</taxon>
        <taxon>Dikarya</taxon>
        <taxon>Basidiomycota</taxon>
        <taxon>Agaricomycotina</taxon>
        <taxon>Agaricomycetes</taxon>
        <taxon>Agaricomycetidae</taxon>
        <taxon>Agaricales</taxon>
        <taxon>Pleurotineae</taxon>
        <taxon>Pleurotaceae</taxon>
        <taxon>Pleurotus</taxon>
    </lineage>
</organism>
<keyword evidence="10" id="KW-1185">Reference proteome</keyword>
<dbReference type="GO" id="GO:0006355">
    <property type="term" value="P:regulation of DNA-templated transcription"/>
    <property type="evidence" value="ECO:0007669"/>
    <property type="project" value="InterPro"/>
</dbReference>
<accession>A0A9P6ACP5</accession>
<comment type="similarity">
    <text evidence="1">Belongs to the TALE/M-ATYP homeobox family.</text>
</comment>
<dbReference type="EMBL" id="MU154521">
    <property type="protein sequence ID" value="KAF9502396.1"/>
    <property type="molecule type" value="Genomic_DNA"/>
</dbReference>
<dbReference type="SUPFAM" id="SSF46689">
    <property type="entry name" value="Homeodomain-like"/>
    <property type="match status" value="1"/>
</dbReference>
<evidence type="ECO:0000256" key="5">
    <source>
        <dbReference type="SAM" id="MobiDB-lite"/>
    </source>
</evidence>
<proteinExistence type="inferred from homology"/>
<evidence type="ECO:0008006" key="11">
    <source>
        <dbReference type="Google" id="ProtNLM"/>
    </source>
</evidence>
<dbReference type="InterPro" id="IPR024441">
    <property type="entry name" value="Homeodomain1_C"/>
</dbReference>
<keyword evidence="2" id="KW-0238">DNA-binding</keyword>
<dbReference type="CDD" id="cd00086">
    <property type="entry name" value="homeodomain"/>
    <property type="match status" value="1"/>
</dbReference>
<dbReference type="Pfam" id="PF05920">
    <property type="entry name" value="Homeobox_KN"/>
    <property type="match status" value="1"/>
</dbReference>
<dbReference type="OrthoDB" id="250329at2759"/>
<dbReference type="InterPro" id="IPR024333">
    <property type="entry name" value="Mating-type_A-alpha/beta_1_N"/>
</dbReference>